<proteinExistence type="inferred from homology"/>
<dbReference type="Gene3D" id="1.10.1370.40">
    <property type="match status" value="1"/>
</dbReference>
<keyword evidence="4 7" id="KW-0378">Hydrolase</keyword>
<dbReference type="InterPro" id="IPR024079">
    <property type="entry name" value="MetalloPept_cat_dom_sf"/>
</dbReference>
<dbReference type="PROSITE" id="PS51257">
    <property type="entry name" value="PROKAR_LIPOPROTEIN"/>
    <property type="match status" value="1"/>
</dbReference>
<gene>
    <name evidence="9" type="primary">dcp1</name>
    <name evidence="9" type="ORF">ING2E5A_2088</name>
</gene>
<dbReference type="GO" id="GO:0006508">
    <property type="term" value="P:proteolysis"/>
    <property type="evidence" value="ECO:0007669"/>
    <property type="project" value="UniProtKB-KW"/>
</dbReference>
<evidence type="ECO:0000256" key="4">
    <source>
        <dbReference type="ARBA" id="ARBA00022801"/>
    </source>
</evidence>
<protein>
    <submittedName>
        <fullName evidence="9">Peptidyl-dipeptidase dcp</fullName>
        <ecNumber evidence="9">3.4.15.5</ecNumber>
    </submittedName>
</protein>
<dbReference type="GO" id="GO:0004180">
    <property type="term" value="F:carboxypeptidase activity"/>
    <property type="evidence" value="ECO:0007669"/>
    <property type="project" value="UniProtKB-KW"/>
</dbReference>
<dbReference type="GO" id="GO:0005829">
    <property type="term" value="C:cytosol"/>
    <property type="evidence" value="ECO:0007669"/>
    <property type="project" value="TreeGrafter"/>
</dbReference>
<keyword evidence="6 7" id="KW-0482">Metalloprotease</keyword>
<feature type="domain" description="Peptidase M3A/M3B catalytic" evidence="8">
    <location>
        <begin position="255"/>
        <end position="702"/>
    </location>
</feature>
<dbReference type="AlphaFoldDB" id="A0A1G4G8N8"/>
<evidence type="ECO:0000313" key="9">
    <source>
        <dbReference type="EMBL" id="SCM58904.1"/>
    </source>
</evidence>
<dbReference type="Pfam" id="PF01432">
    <property type="entry name" value="Peptidase_M3"/>
    <property type="match status" value="1"/>
</dbReference>
<dbReference type="Gene3D" id="3.40.390.10">
    <property type="entry name" value="Collagenase (Catalytic Domain)"/>
    <property type="match status" value="1"/>
</dbReference>
<dbReference type="EMBL" id="LT608328">
    <property type="protein sequence ID" value="SCM58904.1"/>
    <property type="molecule type" value="Genomic_DNA"/>
</dbReference>
<dbReference type="Gene3D" id="1.10.1370.10">
    <property type="entry name" value="Neurolysin, domain 3"/>
    <property type="match status" value="1"/>
</dbReference>
<name>A0A1G4G8N8_9BACT</name>
<dbReference type="STRING" id="1642646.ING2E5A_2088"/>
<keyword evidence="5 7" id="KW-0862">Zinc</keyword>
<dbReference type="InterPro" id="IPR001567">
    <property type="entry name" value="Pept_M3A_M3B_dom"/>
</dbReference>
<dbReference type="InterPro" id="IPR045090">
    <property type="entry name" value="Pept_M3A_M3B"/>
</dbReference>
<dbReference type="GO" id="GO:0046872">
    <property type="term" value="F:metal ion binding"/>
    <property type="evidence" value="ECO:0007669"/>
    <property type="project" value="UniProtKB-UniRule"/>
</dbReference>
<evidence type="ECO:0000256" key="7">
    <source>
        <dbReference type="RuleBase" id="RU003435"/>
    </source>
</evidence>
<accession>A0A1G4G8N8</accession>
<keyword evidence="3 7" id="KW-0479">Metal-binding</keyword>
<comment type="cofactor">
    <cofactor evidence="7">
        <name>Zn(2+)</name>
        <dbReference type="ChEBI" id="CHEBI:29105"/>
    </cofactor>
    <text evidence="7">Binds 1 zinc ion.</text>
</comment>
<evidence type="ECO:0000256" key="2">
    <source>
        <dbReference type="ARBA" id="ARBA00022670"/>
    </source>
</evidence>
<evidence type="ECO:0000256" key="6">
    <source>
        <dbReference type="ARBA" id="ARBA00023049"/>
    </source>
</evidence>
<evidence type="ECO:0000259" key="8">
    <source>
        <dbReference type="Pfam" id="PF01432"/>
    </source>
</evidence>
<keyword evidence="9" id="KW-0121">Carboxypeptidase</keyword>
<dbReference type="PANTHER" id="PTHR43660">
    <property type="entry name" value="DIPEPTIDYL CARBOXYPEPTIDASE"/>
    <property type="match status" value="1"/>
</dbReference>
<dbReference type="GO" id="GO:0008241">
    <property type="term" value="F:peptidyl-dipeptidase activity"/>
    <property type="evidence" value="ECO:0007669"/>
    <property type="project" value="UniProtKB-EC"/>
</dbReference>
<keyword evidence="10" id="KW-1185">Reference proteome</keyword>
<reference evidence="9 10" key="1">
    <citation type="submission" date="2016-08" db="EMBL/GenBank/DDBJ databases">
        <authorList>
            <person name="Seilhamer J.J."/>
        </authorList>
    </citation>
    <scope>NUCLEOTIDE SEQUENCE [LARGE SCALE GENOMIC DNA]</scope>
    <source>
        <strain evidence="9">ING2-E5A</strain>
    </source>
</reference>
<dbReference type="FunFam" id="3.40.390.10:FF:000009">
    <property type="entry name" value="Oligopeptidase A"/>
    <property type="match status" value="1"/>
</dbReference>
<dbReference type="CDD" id="cd06456">
    <property type="entry name" value="M3A_DCP"/>
    <property type="match status" value="1"/>
</dbReference>
<dbReference type="SUPFAM" id="SSF55486">
    <property type="entry name" value="Metalloproteases ('zincins'), catalytic domain"/>
    <property type="match status" value="1"/>
</dbReference>
<sequence length="706" mass="80766">MKKLVLTALATMTLLACNNTKNGQETRENGAIFYTEFETPFGMPPFDQITFADFKPAFLRGMEEEAREIDSIANNPEAPTFENTIVALDNSGRILERVSSVFYGLKSAETNDSIQALAEELSPLMSEHRDNINFNDKLFARIKTLHDYTTGMNLTTEQYRLLDNYYKGFVRSGSMLGEAEKNRLREINKELSALTLKFGSNLLKETNDFKLVIENREDLAGLPEGVIAAAAETASKEGEEGKWIFTLQKPSWLPFLQYSEKRELREKLYKAMFNRGDNDNENDNKKIINDIVNLRIEKAQMLGYKTHADFVLEQNMAKTPENVYKLLNDVWKYALPQAKKEAAELQAMIDAEGGNFKLESWDWWYYTEKLRQQKYALNEEEIKPYFKMENVREGVFEVANRLYGLNFKKMENVPVYHPEVEAYEVLDADGSHVAVFYTDYFPRAGKNAGAWMSSFRGQQILDGENIRPLVYNVGNFTRPTETTPSLLTLDEVETLFHEFGHALHGMLSNVTYSGVSGTSVSRDFVELPSQIMEHWAFHPEVLKLYAKHYQTGEVIPDSLIAKIDAASKFNMGFITTEFVAAALLDMDYHTQSEKKDIDVRSFEKRSMEKIGLINEIIPRYRSTYFSHIFSGGYSAGYYAYLWAEVLDADAFQPFVEKGVFDKATAASFRENVLSKGNSDDPMTLYKRYRGAEPDPVYLLKNRGFVE</sequence>
<dbReference type="InterPro" id="IPR024077">
    <property type="entry name" value="Neurolysin/TOP_dom2"/>
</dbReference>
<evidence type="ECO:0000256" key="1">
    <source>
        <dbReference type="ARBA" id="ARBA00006040"/>
    </source>
</evidence>
<evidence type="ECO:0000313" key="10">
    <source>
        <dbReference type="Proteomes" id="UP000178485"/>
    </source>
</evidence>
<keyword evidence="2 7" id="KW-0645">Protease</keyword>
<comment type="similarity">
    <text evidence="1 7">Belongs to the peptidase M3 family.</text>
</comment>
<dbReference type="KEGG" id="pmuc:ING2E5A_2088"/>
<dbReference type="Proteomes" id="UP000178485">
    <property type="component" value="Chromosome i"/>
</dbReference>
<dbReference type="EC" id="3.4.15.5" evidence="9"/>
<evidence type="ECO:0000256" key="3">
    <source>
        <dbReference type="ARBA" id="ARBA00022723"/>
    </source>
</evidence>
<organism evidence="9 10">
    <name type="scientific">Petrimonas mucosa</name>
    <dbReference type="NCBI Taxonomy" id="1642646"/>
    <lineage>
        <taxon>Bacteria</taxon>
        <taxon>Pseudomonadati</taxon>
        <taxon>Bacteroidota</taxon>
        <taxon>Bacteroidia</taxon>
        <taxon>Bacteroidales</taxon>
        <taxon>Dysgonomonadaceae</taxon>
        <taxon>Petrimonas</taxon>
    </lineage>
</organism>
<dbReference type="PANTHER" id="PTHR43660:SF1">
    <property type="entry name" value="DIPEPTIDYL CARBOXYPEPTIDASE"/>
    <property type="match status" value="1"/>
</dbReference>
<evidence type="ECO:0000256" key="5">
    <source>
        <dbReference type="ARBA" id="ARBA00022833"/>
    </source>
</evidence>
<dbReference type="GO" id="GO:0004222">
    <property type="term" value="F:metalloendopeptidase activity"/>
    <property type="evidence" value="ECO:0007669"/>
    <property type="project" value="InterPro"/>
</dbReference>
<dbReference type="InterPro" id="IPR034005">
    <property type="entry name" value="M3A_DCP"/>
</dbReference>